<evidence type="ECO:0000256" key="1">
    <source>
        <dbReference type="ARBA" id="ARBA00004611"/>
    </source>
</evidence>
<dbReference type="InterPro" id="IPR011042">
    <property type="entry name" value="6-blade_b-propeller_TolB-like"/>
</dbReference>
<dbReference type="CDD" id="cd22249">
    <property type="entry name" value="UDM1_RNF168_RNF169-like"/>
    <property type="match status" value="1"/>
</dbReference>
<dbReference type="PROSITE" id="PS51125">
    <property type="entry name" value="NHL"/>
    <property type="match status" value="1"/>
</dbReference>
<feature type="compositionally biased region" description="Polar residues" evidence="12">
    <location>
        <begin position="25"/>
        <end position="35"/>
    </location>
</feature>
<comment type="caution">
    <text evidence="13">The sequence shown here is derived from an EMBL/GenBank/DDBJ whole genome shotgun (WGS) entry which is preliminary data.</text>
</comment>
<sequence length="785" mass="90901">MRIRVARIQRTIAEMATTIVKPPDSTYTFSSQPKAVQQRKKYREQTTYPSDELGNYGNIMYDRRIIRGNTYALHTLPAHAQPDPIELQRQQEAKRRALARRKAREQLRTRTPEPVHGRKHIDVQTELYLEELSDRIEEADVEIQTDAFLDRPPSPLFIPQKTGKDITTQIETGDLFDFDLEVKPIIETLTGKTLEQALIEVAEEEELAEIREQQREYEEMRNAEIIELQRLEEQERRLRAEKERRMKQAQESLQLEQEIQQKIAARAFAKSYLQDLVPSVFNNLRENGYFYDPIEHEIELSFMPWLMDRTMRQVNQLVLGRTLLDSLIRDVVSKRTDDYEKLEDTLRKIIQGGVDMGTSTGDQLQSTNEYEQQPQQEQEQQQNESDINANAAQNERLFPRGYSAVEIRQVRTIADKSLPYSIPNTKRHSCRSRTFKQDDTNIIENNKAVLRTKLDSLINFCSEIFVDSDEKNDKLLSTNYISLHGQQLKWPRSICTLADGDLIVCEQEQCRILLFSKHLLLLSHFGSHGRGLYEFDHPWGVASLSNSDILIADTNNKRLQCFYLGFNSRFIHKYTLLFDEKPYFVSTDIKNRFVVSCDNGLLQCFTKKRSLISKIDLLKCFQMKSVTQPFSVCMDNSVGLFVGCNQTKCIYHMTFQCGILQKFIISDITGSNFIGVSQFIYNRNQLILLDTLNSLIYTLTVNPAAAEYDSIGVEEPLSNKIILKKSDNLNFPQSICLSPEGHLIVTECSINTRHSIKIYRFYDCKCHTRSTTTFNSSTRSLSNEQ</sequence>
<dbReference type="PANTHER" id="PTHR21648">
    <property type="entry name" value="FLAGELLAR RADIAL SPOKE PROTEIN 3"/>
    <property type="match status" value="1"/>
</dbReference>
<feature type="coiled-coil region" evidence="11">
    <location>
        <begin position="194"/>
        <end position="259"/>
    </location>
</feature>
<evidence type="ECO:0000256" key="10">
    <source>
        <dbReference type="PROSITE-ProRule" id="PRU00504"/>
    </source>
</evidence>
<name>A0A8S2D6B7_9BILA</name>
<dbReference type="SUPFAM" id="SSF101898">
    <property type="entry name" value="NHL repeat"/>
    <property type="match status" value="1"/>
</dbReference>
<comment type="subcellular location">
    <subcellularLocation>
        <location evidence="1">Cytoplasm</location>
        <location evidence="1">Cytoskeleton</location>
        <location evidence="1">Flagellum axoneme</location>
    </subcellularLocation>
</comment>
<evidence type="ECO:0000256" key="2">
    <source>
        <dbReference type="ARBA" id="ARBA00006737"/>
    </source>
</evidence>
<evidence type="ECO:0000256" key="3">
    <source>
        <dbReference type="ARBA" id="ARBA00022490"/>
    </source>
</evidence>
<dbReference type="EMBL" id="CAJNOK010002313">
    <property type="protein sequence ID" value="CAF0854544.1"/>
    <property type="molecule type" value="Genomic_DNA"/>
</dbReference>
<gene>
    <name evidence="13" type="ORF">OVA965_LOCUS7319</name>
    <name evidence="14" type="ORF">TMI583_LOCUS7316</name>
</gene>
<reference evidence="13" key="1">
    <citation type="submission" date="2021-02" db="EMBL/GenBank/DDBJ databases">
        <authorList>
            <person name="Nowell W R."/>
        </authorList>
    </citation>
    <scope>NUCLEOTIDE SEQUENCE</scope>
</reference>
<dbReference type="GO" id="GO:0005929">
    <property type="term" value="C:cilium"/>
    <property type="evidence" value="ECO:0007669"/>
    <property type="project" value="TreeGrafter"/>
</dbReference>
<keyword evidence="3" id="KW-0963">Cytoplasm</keyword>
<evidence type="ECO:0000256" key="9">
    <source>
        <dbReference type="ARBA" id="ARBA00023273"/>
    </source>
</evidence>
<organism evidence="13 15">
    <name type="scientific">Didymodactylos carnosus</name>
    <dbReference type="NCBI Taxonomy" id="1234261"/>
    <lineage>
        <taxon>Eukaryota</taxon>
        <taxon>Metazoa</taxon>
        <taxon>Spiralia</taxon>
        <taxon>Gnathifera</taxon>
        <taxon>Rotifera</taxon>
        <taxon>Eurotatoria</taxon>
        <taxon>Bdelloidea</taxon>
        <taxon>Philodinida</taxon>
        <taxon>Philodinidae</taxon>
        <taxon>Didymodactylos</taxon>
    </lineage>
</organism>
<dbReference type="InterPro" id="IPR009290">
    <property type="entry name" value="Radial_spoke_3"/>
</dbReference>
<dbReference type="Gene3D" id="2.120.10.30">
    <property type="entry name" value="TolB, C-terminal domain"/>
    <property type="match status" value="1"/>
</dbReference>
<evidence type="ECO:0000313" key="14">
    <source>
        <dbReference type="EMBL" id="CAF3639729.1"/>
    </source>
</evidence>
<dbReference type="InterPro" id="IPR001258">
    <property type="entry name" value="NHL_repeat"/>
</dbReference>
<keyword evidence="11" id="KW-0175">Coiled coil</keyword>
<feature type="repeat" description="NHL" evidence="10">
    <location>
        <begin position="525"/>
        <end position="565"/>
    </location>
</feature>
<feature type="region of interest" description="Disordered" evidence="12">
    <location>
        <begin position="24"/>
        <end position="49"/>
    </location>
</feature>
<evidence type="ECO:0000256" key="7">
    <source>
        <dbReference type="ARBA" id="ARBA00023069"/>
    </source>
</evidence>
<keyword evidence="4" id="KW-0597">Phosphoprotein</keyword>
<keyword evidence="9" id="KW-0966">Cell projection</keyword>
<comment type="similarity">
    <text evidence="2">Belongs to the flagellar radial spoke RSP3 family.</text>
</comment>
<feature type="region of interest" description="Disordered" evidence="12">
    <location>
        <begin position="353"/>
        <end position="386"/>
    </location>
</feature>
<evidence type="ECO:0000313" key="15">
    <source>
        <dbReference type="Proteomes" id="UP000677228"/>
    </source>
</evidence>
<protein>
    <submittedName>
        <fullName evidence="13">Uncharacterized protein</fullName>
    </submittedName>
</protein>
<evidence type="ECO:0000256" key="12">
    <source>
        <dbReference type="SAM" id="MobiDB-lite"/>
    </source>
</evidence>
<keyword evidence="7" id="KW-0969">Cilium</keyword>
<keyword evidence="8" id="KW-0206">Cytoskeleton</keyword>
<keyword evidence="6" id="KW-0282">Flagellum</keyword>
<evidence type="ECO:0000256" key="8">
    <source>
        <dbReference type="ARBA" id="ARBA00023212"/>
    </source>
</evidence>
<dbReference type="Pfam" id="PF01436">
    <property type="entry name" value="NHL"/>
    <property type="match status" value="1"/>
</dbReference>
<accession>A0A8S2D6B7</accession>
<evidence type="ECO:0000256" key="4">
    <source>
        <dbReference type="ARBA" id="ARBA00022553"/>
    </source>
</evidence>
<dbReference type="Proteomes" id="UP000682733">
    <property type="component" value="Unassembled WGS sequence"/>
</dbReference>
<dbReference type="Proteomes" id="UP000677228">
    <property type="component" value="Unassembled WGS sequence"/>
</dbReference>
<evidence type="ECO:0000256" key="6">
    <source>
        <dbReference type="ARBA" id="ARBA00022846"/>
    </source>
</evidence>
<dbReference type="Pfam" id="PF06098">
    <property type="entry name" value="Radial_spoke_3"/>
    <property type="match status" value="1"/>
</dbReference>
<proteinExistence type="inferred from homology"/>
<feature type="compositionally biased region" description="Low complexity" evidence="12">
    <location>
        <begin position="369"/>
        <end position="384"/>
    </location>
</feature>
<feature type="compositionally biased region" description="Polar residues" evidence="12">
    <location>
        <begin position="357"/>
        <end position="368"/>
    </location>
</feature>
<evidence type="ECO:0000313" key="13">
    <source>
        <dbReference type="EMBL" id="CAF0854544.1"/>
    </source>
</evidence>
<evidence type="ECO:0000256" key="5">
    <source>
        <dbReference type="ARBA" id="ARBA00022737"/>
    </source>
</evidence>
<dbReference type="EMBL" id="CAJOBA010002314">
    <property type="protein sequence ID" value="CAF3639729.1"/>
    <property type="molecule type" value="Genomic_DNA"/>
</dbReference>
<keyword evidence="5" id="KW-0677">Repeat</keyword>
<dbReference type="AlphaFoldDB" id="A0A8S2D6B7"/>
<dbReference type="PANTHER" id="PTHR21648:SF0">
    <property type="entry name" value="RADIAL SPOKE HEAD PROTEIN 3 HOMOLOG"/>
    <property type="match status" value="1"/>
</dbReference>
<evidence type="ECO:0000256" key="11">
    <source>
        <dbReference type="SAM" id="Coils"/>
    </source>
</evidence>